<comment type="caution">
    <text evidence="1">The sequence shown here is derived from an EMBL/GenBank/DDBJ whole genome shotgun (WGS) entry which is preliminary data.</text>
</comment>
<gene>
    <name evidence="1" type="ORF">P9850_01775</name>
</gene>
<organism evidence="1 2">
    <name type="scientific">Anoxybacteroides rupiense</name>
    <dbReference type="NCBI Taxonomy" id="311460"/>
    <lineage>
        <taxon>Bacteria</taxon>
        <taxon>Bacillati</taxon>
        <taxon>Bacillota</taxon>
        <taxon>Bacilli</taxon>
        <taxon>Bacillales</taxon>
        <taxon>Anoxybacillaceae</taxon>
        <taxon>Anoxybacteroides</taxon>
    </lineage>
</organism>
<protein>
    <recommendedName>
        <fullName evidence="3">TRASH domain-containing protein</fullName>
    </recommendedName>
</protein>
<name>A0ABD5IQP6_9BACL</name>
<dbReference type="EMBL" id="JARTLI010000002">
    <property type="protein sequence ID" value="MED5050598.1"/>
    <property type="molecule type" value="Genomic_DNA"/>
</dbReference>
<dbReference type="AlphaFoldDB" id="A0ABD5IQP6"/>
<proteinExistence type="predicted"/>
<dbReference type="Proteomes" id="UP001339962">
    <property type="component" value="Unassembled WGS sequence"/>
</dbReference>
<accession>A0ABD5IQP6</accession>
<reference evidence="1 2" key="1">
    <citation type="submission" date="2023-03" db="EMBL/GenBank/DDBJ databases">
        <title>Bacillus Genome Sequencing.</title>
        <authorList>
            <person name="Dunlap C."/>
        </authorList>
    </citation>
    <scope>NUCLEOTIDE SEQUENCE [LARGE SCALE GENOMIC DNA]</scope>
    <source>
        <strain evidence="1 2">NRS-38</strain>
    </source>
</reference>
<dbReference type="RefSeq" id="WP_328216719.1">
    <property type="nucleotide sequence ID" value="NZ_JARTLI010000002.1"/>
</dbReference>
<sequence>MEIQFYKNMGGRCENCGRSIKHVYVVEDDGFWFKCGSECIRNYLNITEAAKKYILKQIKEAQQYLDKKMKLEKLLEVNDIDAIRDFIRDRRDEETVIREAYDWLMVYEVRAKTIMEKLNKKINDSGIRIREIYKKSKEEIV</sequence>
<evidence type="ECO:0008006" key="3">
    <source>
        <dbReference type="Google" id="ProtNLM"/>
    </source>
</evidence>
<evidence type="ECO:0000313" key="2">
    <source>
        <dbReference type="Proteomes" id="UP001339962"/>
    </source>
</evidence>
<evidence type="ECO:0000313" key="1">
    <source>
        <dbReference type="EMBL" id="MED5050598.1"/>
    </source>
</evidence>